<dbReference type="EMBL" id="JADOGI010000170">
    <property type="protein sequence ID" value="MBF8191656.1"/>
    <property type="molecule type" value="Genomic_DNA"/>
</dbReference>
<evidence type="ECO:0000313" key="2">
    <source>
        <dbReference type="EMBL" id="MBF8191656.1"/>
    </source>
</evidence>
<evidence type="ECO:0000313" key="3">
    <source>
        <dbReference type="Proteomes" id="UP000605361"/>
    </source>
</evidence>
<accession>A0A931AF02</accession>
<protein>
    <recommendedName>
        <fullName evidence="4">Tail assembly chaperone</fullName>
    </recommendedName>
</protein>
<evidence type="ECO:0008006" key="4">
    <source>
        <dbReference type="Google" id="ProtNLM"/>
    </source>
</evidence>
<sequence length="172" mass="19029">MSSPEPLDQPAEPDENEQQSWDDFWAEQMRAEQAEREGPPTKTIRGVKVAVPHDLPLMFEIRADQLRGSSDQAAFEQLIGDLFGAQVLDAWIANGMGEREFRTVLAWGLANGRGDTMTFRQAYDLVRARELGKAARKTETSDQENAESESSGGRSKPTSAANTSSRRKRSGS</sequence>
<dbReference type="AlphaFoldDB" id="A0A931AF02"/>
<proteinExistence type="predicted"/>
<feature type="compositionally biased region" description="Polar residues" evidence="1">
    <location>
        <begin position="148"/>
        <end position="164"/>
    </location>
</feature>
<keyword evidence="3" id="KW-1185">Reference proteome</keyword>
<gene>
    <name evidence="2" type="ORF">ITP53_39380</name>
</gene>
<name>A0A931AF02_9ACTN</name>
<feature type="region of interest" description="Disordered" evidence="1">
    <location>
        <begin position="1"/>
        <end position="23"/>
    </location>
</feature>
<comment type="caution">
    <text evidence="2">The sequence shown here is derived from an EMBL/GenBank/DDBJ whole genome shotgun (WGS) entry which is preliminary data.</text>
</comment>
<evidence type="ECO:0000256" key="1">
    <source>
        <dbReference type="SAM" id="MobiDB-lite"/>
    </source>
</evidence>
<reference evidence="2" key="1">
    <citation type="submission" date="2020-11" db="EMBL/GenBank/DDBJ databases">
        <title>Whole-genome analyses of Nonomuraea sp. K274.</title>
        <authorList>
            <person name="Veyisoglu A."/>
        </authorList>
    </citation>
    <scope>NUCLEOTIDE SEQUENCE</scope>
    <source>
        <strain evidence="2">K274</strain>
    </source>
</reference>
<organism evidence="2 3">
    <name type="scientific">Nonomuraea cypriaca</name>
    <dbReference type="NCBI Taxonomy" id="1187855"/>
    <lineage>
        <taxon>Bacteria</taxon>
        <taxon>Bacillati</taxon>
        <taxon>Actinomycetota</taxon>
        <taxon>Actinomycetes</taxon>
        <taxon>Streptosporangiales</taxon>
        <taxon>Streptosporangiaceae</taxon>
        <taxon>Nonomuraea</taxon>
    </lineage>
</organism>
<dbReference type="RefSeq" id="WP_195900563.1">
    <property type="nucleotide sequence ID" value="NZ_JADOGI010000170.1"/>
</dbReference>
<feature type="region of interest" description="Disordered" evidence="1">
    <location>
        <begin position="132"/>
        <end position="172"/>
    </location>
</feature>
<dbReference type="Proteomes" id="UP000605361">
    <property type="component" value="Unassembled WGS sequence"/>
</dbReference>